<dbReference type="EMBL" id="CDNC01000051">
    <property type="protein sequence ID" value="CEM63447.1"/>
    <property type="molecule type" value="Genomic_DNA"/>
</dbReference>
<gene>
    <name evidence="1" type="ORF">TPHV1_90076</name>
</gene>
<evidence type="ECO:0000313" key="2">
    <source>
        <dbReference type="Proteomes" id="UP000042527"/>
    </source>
</evidence>
<keyword evidence="2" id="KW-1185">Reference proteome</keyword>
<name>A0A0B7H0N9_TREPH</name>
<sequence>MSSTAYRVLFLIFLSEFAQFHLLVLENHWKTFLKGFERNQCGYLKICYMKDKTR</sequence>
<evidence type="ECO:0000313" key="1">
    <source>
        <dbReference type="EMBL" id="CEM63447.1"/>
    </source>
</evidence>
<dbReference type="AlphaFoldDB" id="A0A0B7H0N9"/>
<proteinExistence type="predicted"/>
<reference evidence="2" key="1">
    <citation type="submission" date="2015-01" db="EMBL/GenBank/DDBJ databases">
        <authorList>
            <person name="Manzoor Shahid"/>
            <person name="Zubair Saima"/>
        </authorList>
    </citation>
    <scope>NUCLEOTIDE SEQUENCE [LARGE SCALE GENOMIC DNA]</scope>
    <source>
        <strain evidence="2">V1</strain>
    </source>
</reference>
<dbReference type="Proteomes" id="UP000042527">
    <property type="component" value="Unassembled WGS sequence"/>
</dbReference>
<organism evidence="1 2">
    <name type="scientific">Treponema phagedenis</name>
    <dbReference type="NCBI Taxonomy" id="162"/>
    <lineage>
        <taxon>Bacteria</taxon>
        <taxon>Pseudomonadati</taxon>
        <taxon>Spirochaetota</taxon>
        <taxon>Spirochaetia</taxon>
        <taxon>Spirochaetales</taxon>
        <taxon>Treponemataceae</taxon>
        <taxon>Treponema</taxon>
    </lineage>
</organism>
<protein>
    <submittedName>
        <fullName evidence="1">Uncharacterized protein</fullName>
    </submittedName>
</protein>
<accession>A0A0B7H0N9</accession>